<dbReference type="PANTHER" id="PTHR30185:SF18">
    <property type="entry name" value="TRANSCRIPTIONAL REGULATOR MTLR"/>
    <property type="match status" value="1"/>
</dbReference>
<feature type="domain" description="Mga helix-turn-helix" evidence="3">
    <location>
        <begin position="75"/>
        <end position="159"/>
    </location>
</feature>
<evidence type="ECO:0000256" key="2">
    <source>
        <dbReference type="ARBA" id="ARBA00023163"/>
    </source>
</evidence>
<dbReference type="EMBL" id="JAFREM010000002">
    <property type="protein sequence ID" value="MBO1304670.1"/>
    <property type="molecule type" value="Genomic_DNA"/>
</dbReference>
<gene>
    <name evidence="4" type="ORF">JZO70_00745</name>
</gene>
<keyword evidence="2" id="KW-0804">Transcription</keyword>
<dbReference type="RefSeq" id="WP_207671612.1">
    <property type="nucleotide sequence ID" value="NZ_JAFREM010000002.1"/>
</dbReference>
<protein>
    <submittedName>
        <fullName evidence="4">Helix-turn-helix domain-containing protein</fullName>
    </submittedName>
</protein>
<organism evidence="4 5">
    <name type="scientific">Candidatus Enterococcus moelleringii</name>
    <dbReference type="NCBI Taxonomy" id="2815325"/>
    <lineage>
        <taxon>Bacteria</taxon>
        <taxon>Bacillati</taxon>
        <taxon>Bacillota</taxon>
        <taxon>Bacilli</taxon>
        <taxon>Lactobacillales</taxon>
        <taxon>Enterococcaceae</taxon>
        <taxon>Enterococcus</taxon>
    </lineage>
</organism>
<evidence type="ECO:0000259" key="3">
    <source>
        <dbReference type="Pfam" id="PF05043"/>
    </source>
</evidence>
<accession>A0ABS3L510</accession>
<dbReference type="Proteomes" id="UP000664601">
    <property type="component" value="Unassembled WGS sequence"/>
</dbReference>
<keyword evidence="1" id="KW-0805">Transcription regulation</keyword>
<sequence>MDFRDILGTSSKRRLQLIEQLYYNRDGLPSDQLMSELDCSLPILLDDVRLVNEKNDYFHIEKYKGLYRLSMRERVSIGNLYAETLINSQEFQIIEQLLYEECDNITNLADRLYLSVSNTQRYLKKVKFALEKAGMYLRYRPLRIEGKESVIRHFYYRYFVEKQNAFENILPMMKDFQFNSIEQFVVEFIEENNLYRKYIFQKRLIYTIYVSLWRVKNGHTYPTSELRNKGFILPDQENYDEFNKTANDLFQVELTDGVIRDCMWLIYGDAVVFSNAHREMALADNLRYQTLYHQHYELAEEFNKLLGGKMDQQALVDMTTVLMNDFYLYDRNGAFVSILRRSRDTFLEMTAIMYQKPIVRVSEIVRKFVNKYGMYRESDFVMNYVYLLLTAEVNSLEMLVEQDDPIRLLLLSDLTPTEETFLAKHIGKIISGNFEISYFENVVDRKQGMYLEMLNYDGLITTGSVDGVPEDFPVVVMDPYVTPKALVVIQNLVNELSLNKELGL</sequence>
<dbReference type="InterPro" id="IPR007737">
    <property type="entry name" value="Mga_HTH"/>
</dbReference>
<dbReference type="PANTHER" id="PTHR30185">
    <property type="entry name" value="CRYPTIC BETA-GLUCOSIDE BGL OPERON ANTITERMINATOR"/>
    <property type="match status" value="1"/>
</dbReference>
<keyword evidence="5" id="KW-1185">Reference proteome</keyword>
<dbReference type="Pfam" id="PF05043">
    <property type="entry name" value="Mga"/>
    <property type="match status" value="1"/>
</dbReference>
<dbReference type="InterPro" id="IPR050661">
    <property type="entry name" value="BglG_antiterminators"/>
</dbReference>
<reference evidence="4 5" key="1">
    <citation type="submission" date="2021-03" db="EMBL/GenBank/DDBJ databases">
        <title>Enterococcal diversity collection.</title>
        <authorList>
            <person name="Gilmore M.S."/>
            <person name="Schwartzman J."/>
            <person name="Van Tyne D."/>
            <person name="Martin M."/>
            <person name="Earl A.M."/>
            <person name="Manson A.L."/>
            <person name="Straub T."/>
            <person name="Salamzade R."/>
            <person name="Saavedra J."/>
            <person name="Lebreton F."/>
            <person name="Prichula J."/>
            <person name="Schaufler K."/>
            <person name="Gaca A."/>
            <person name="Sgardioli B."/>
            <person name="Wagenaar J."/>
            <person name="Strong T."/>
        </authorList>
    </citation>
    <scope>NUCLEOTIDE SEQUENCE [LARGE SCALE GENOMIC DNA]</scope>
    <source>
        <strain evidence="4 5">669A</strain>
    </source>
</reference>
<comment type="caution">
    <text evidence="4">The sequence shown here is derived from an EMBL/GenBank/DDBJ whole genome shotgun (WGS) entry which is preliminary data.</text>
</comment>
<evidence type="ECO:0000256" key="1">
    <source>
        <dbReference type="ARBA" id="ARBA00023015"/>
    </source>
</evidence>
<evidence type="ECO:0000313" key="4">
    <source>
        <dbReference type="EMBL" id="MBO1304670.1"/>
    </source>
</evidence>
<evidence type="ECO:0000313" key="5">
    <source>
        <dbReference type="Proteomes" id="UP000664601"/>
    </source>
</evidence>
<proteinExistence type="predicted"/>
<name>A0ABS3L510_9ENTE</name>